<feature type="transmembrane region" description="Helical" evidence="1">
    <location>
        <begin position="89"/>
        <end position="109"/>
    </location>
</feature>
<keyword evidence="1" id="KW-0472">Membrane</keyword>
<dbReference type="AlphaFoldDB" id="A0A8A4ZAV1"/>
<name>A0A8A4ZAV1_9MICO</name>
<dbReference type="RefSeq" id="WP_227423265.1">
    <property type="nucleotide sequence ID" value="NZ_CP071868.1"/>
</dbReference>
<reference evidence="2" key="1">
    <citation type="submission" date="2021-03" db="EMBL/GenBank/DDBJ databases">
        <title>Pengzhenrongella sicca gen. nov., sp. nov., a new member of suborder Micrococcineae isolated from High-Arctic tundra soil.</title>
        <authorList>
            <person name="Peng F."/>
        </authorList>
    </citation>
    <scope>NUCLEOTIDE SEQUENCE</scope>
    <source>
        <strain evidence="2">LRZ-2</strain>
    </source>
</reference>
<keyword evidence="1" id="KW-0812">Transmembrane</keyword>
<dbReference type="EMBL" id="CP071868">
    <property type="protein sequence ID" value="QTE29004.1"/>
    <property type="molecule type" value="Genomic_DNA"/>
</dbReference>
<keyword evidence="1" id="KW-1133">Transmembrane helix</keyword>
<feature type="transmembrane region" description="Helical" evidence="1">
    <location>
        <begin position="20"/>
        <end position="45"/>
    </location>
</feature>
<gene>
    <name evidence="2" type="ORF">J4E96_17095</name>
</gene>
<evidence type="ECO:0008006" key="4">
    <source>
        <dbReference type="Google" id="ProtNLM"/>
    </source>
</evidence>
<evidence type="ECO:0000313" key="3">
    <source>
        <dbReference type="Proteomes" id="UP000663937"/>
    </source>
</evidence>
<organism evidence="2 3">
    <name type="scientific">Pengzhenrongella sicca</name>
    <dbReference type="NCBI Taxonomy" id="2819238"/>
    <lineage>
        <taxon>Bacteria</taxon>
        <taxon>Bacillati</taxon>
        <taxon>Actinomycetota</taxon>
        <taxon>Actinomycetes</taxon>
        <taxon>Micrococcales</taxon>
        <taxon>Pengzhenrongella</taxon>
    </lineage>
</organism>
<keyword evidence="3" id="KW-1185">Reference proteome</keyword>
<sequence>MSDQPTLAPATRSTPRSVLVSAWSVPIMVLGQFSMLAIVPVVLVLVGTIRRPSLRALRPYGVVLAAVYATPLVIWILRPDRAQSLSKDMHPAFMALIVAAAAALLVKLYTRKS</sequence>
<dbReference type="KEGG" id="psic:J4E96_17095"/>
<proteinExistence type="predicted"/>
<dbReference type="Proteomes" id="UP000663937">
    <property type="component" value="Chromosome"/>
</dbReference>
<protein>
    <recommendedName>
        <fullName evidence="4">Transmembrane protein</fullName>
    </recommendedName>
</protein>
<evidence type="ECO:0000256" key="1">
    <source>
        <dbReference type="SAM" id="Phobius"/>
    </source>
</evidence>
<feature type="transmembrane region" description="Helical" evidence="1">
    <location>
        <begin position="57"/>
        <end position="77"/>
    </location>
</feature>
<evidence type="ECO:0000313" key="2">
    <source>
        <dbReference type="EMBL" id="QTE29004.1"/>
    </source>
</evidence>
<accession>A0A8A4ZAV1</accession>